<proteinExistence type="predicted"/>
<name>A0ABR2YR22_9CHLO</name>
<dbReference type="PANTHER" id="PTHR43975">
    <property type="entry name" value="ZGC:101858"/>
    <property type="match status" value="1"/>
</dbReference>
<dbReference type="PRINTS" id="PR00081">
    <property type="entry name" value="GDHRDH"/>
</dbReference>
<dbReference type="PANTHER" id="PTHR43975:SF2">
    <property type="entry name" value="EG:BACR7A4.14 PROTEIN-RELATED"/>
    <property type="match status" value="1"/>
</dbReference>
<dbReference type="PRINTS" id="PR00080">
    <property type="entry name" value="SDRFAMILY"/>
</dbReference>
<accession>A0ABR2YR22</accession>
<reference evidence="1 2" key="1">
    <citation type="journal article" date="2024" name="Nat. Commun.">
        <title>Phylogenomics reveals the evolutionary origins of lichenization in chlorophyte algae.</title>
        <authorList>
            <person name="Puginier C."/>
            <person name="Libourel C."/>
            <person name="Otte J."/>
            <person name="Skaloud P."/>
            <person name="Haon M."/>
            <person name="Grisel S."/>
            <person name="Petersen M."/>
            <person name="Berrin J.G."/>
            <person name="Delaux P.M."/>
            <person name="Dal Grande F."/>
            <person name="Keller J."/>
        </authorList>
    </citation>
    <scope>NUCLEOTIDE SEQUENCE [LARGE SCALE GENOMIC DNA]</scope>
    <source>
        <strain evidence="1 2">SAG 216-7</strain>
    </source>
</reference>
<gene>
    <name evidence="1" type="ORF">WJX75_002495</name>
</gene>
<organism evidence="1 2">
    <name type="scientific">Coccomyxa subellipsoidea</name>
    <dbReference type="NCBI Taxonomy" id="248742"/>
    <lineage>
        <taxon>Eukaryota</taxon>
        <taxon>Viridiplantae</taxon>
        <taxon>Chlorophyta</taxon>
        <taxon>core chlorophytes</taxon>
        <taxon>Trebouxiophyceae</taxon>
        <taxon>Trebouxiophyceae incertae sedis</taxon>
        <taxon>Coccomyxaceae</taxon>
        <taxon>Coccomyxa</taxon>
    </lineage>
</organism>
<evidence type="ECO:0000313" key="2">
    <source>
        <dbReference type="Proteomes" id="UP001491310"/>
    </source>
</evidence>
<evidence type="ECO:0008006" key="3">
    <source>
        <dbReference type="Google" id="ProtNLM"/>
    </source>
</evidence>
<keyword evidence="2" id="KW-1185">Reference proteome</keyword>
<sequence>MATATTPIIPDLKGKRVLITGGSAGIGKATAFAFDANGCSVAVLGRRIERLDAVSSQLKHGVSIVADLTKEEDMKRAIKEAIEKLGGLDILINSGGVVTDNMTNGDEAAFISGLKLHVTGNLTLIRAAEEELLKNKGSVVNISSVAAIMPQSPAFMAYGVVKAAQDKLTKDLAFEFAPKGVRVNSIAPACIDTEVFDTAAEQRGVSKADMLAKLAPLHAQNRVAQPEEVAAPIVFLASNAASFITGANLLVDGGATLGYWFNQTPFLE</sequence>
<dbReference type="Pfam" id="PF13561">
    <property type="entry name" value="adh_short_C2"/>
    <property type="match status" value="1"/>
</dbReference>
<dbReference type="EMBL" id="JALJOT010000006">
    <property type="protein sequence ID" value="KAK9909454.1"/>
    <property type="molecule type" value="Genomic_DNA"/>
</dbReference>
<dbReference type="InterPro" id="IPR036291">
    <property type="entry name" value="NAD(P)-bd_dom_sf"/>
</dbReference>
<dbReference type="Gene3D" id="3.40.50.720">
    <property type="entry name" value="NAD(P)-binding Rossmann-like Domain"/>
    <property type="match status" value="1"/>
</dbReference>
<dbReference type="Proteomes" id="UP001491310">
    <property type="component" value="Unassembled WGS sequence"/>
</dbReference>
<dbReference type="InterPro" id="IPR002347">
    <property type="entry name" value="SDR_fam"/>
</dbReference>
<protein>
    <recommendedName>
        <fullName evidence="3">NAD(P)-binding protein</fullName>
    </recommendedName>
</protein>
<comment type="caution">
    <text evidence="1">The sequence shown here is derived from an EMBL/GenBank/DDBJ whole genome shotgun (WGS) entry which is preliminary data.</text>
</comment>
<dbReference type="SUPFAM" id="SSF51735">
    <property type="entry name" value="NAD(P)-binding Rossmann-fold domains"/>
    <property type="match status" value="1"/>
</dbReference>
<evidence type="ECO:0000313" key="1">
    <source>
        <dbReference type="EMBL" id="KAK9909454.1"/>
    </source>
</evidence>